<sequence>MLKLAVLLHHKGLRITFINTEFVHECLLESGGPHNLDDSPGFRFETIPDGVPRSPEASGDTIRDLLMQSLETNFLGRFIELVTKLQDAPNII</sequence>
<accession>A0A9K3N4E0</accession>
<reference evidence="2" key="1">
    <citation type="journal article" date="2017" name="Nature">
        <title>The sunflower genome provides insights into oil metabolism, flowering and Asterid evolution.</title>
        <authorList>
            <person name="Badouin H."/>
            <person name="Gouzy J."/>
            <person name="Grassa C.J."/>
            <person name="Murat F."/>
            <person name="Staton S.E."/>
            <person name="Cottret L."/>
            <person name="Lelandais-Briere C."/>
            <person name="Owens G.L."/>
            <person name="Carrere S."/>
            <person name="Mayjonade B."/>
            <person name="Legrand L."/>
            <person name="Gill N."/>
            <person name="Kane N.C."/>
            <person name="Bowers J.E."/>
            <person name="Hubner S."/>
            <person name="Bellec A."/>
            <person name="Berard A."/>
            <person name="Berges H."/>
            <person name="Blanchet N."/>
            <person name="Boniface M.C."/>
            <person name="Brunel D."/>
            <person name="Catrice O."/>
            <person name="Chaidir N."/>
            <person name="Claudel C."/>
            <person name="Donnadieu C."/>
            <person name="Faraut T."/>
            <person name="Fievet G."/>
            <person name="Helmstetter N."/>
            <person name="King M."/>
            <person name="Knapp S.J."/>
            <person name="Lai Z."/>
            <person name="Le Paslier M.C."/>
            <person name="Lippi Y."/>
            <person name="Lorenzon L."/>
            <person name="Mandel J.R."/>
            <person name="Marage G."/>
            <person name="Marchand G."/>
            <person name="Marquand E."/>
            <person name="Bret-Mestries E."/>
            <person name="Morien E."/>
            <person name="Nambeesan S."/>
            <person name="Nguyen T."/>
            <person name="Pegot-Espagnet P."/>
            <person name="Pouilly N."/>
            <person name="Raftis F."/>
            <person name="Sallet E."/>
            <person name="Schiex T."/>
            <person name="Thomas J."/>
            <person name="Vandecasteele C."/>
            <person name="Vares D."/>
            <person name="Vear F."/>
            <person name="Vautrin S."/>
            <person name="Crespi M."/>
            <person name="Mangin B."/>
            <person name="Burke J.M."/>
            <person name="Salse J."/>
            <person name="Munos S."/>
            <person name="Vincourt P."/>
            <person name="Rieseberg L.H."/>
            <person name="Langlade N.B."/>
        </authorList>
    </citation>
    <scope>NUCLEOTIDE SEQUENCE</scope>
    <source>
        <tissue evidence="2">Leaves</tissue>
    </source>
</reference>
<evidence type="ECO:0008006" key="4">
    <source>
        <dbReference type="Google" id="ProtNLM"/>
    </source>
</evidence>
<evidence type="ECO:0000313" key="3">
    <source>
        <dbReference type="Proteomes" id="UP000215914"/>
    </source>
</evidence>
<gene>
    <name evidence="2" type="ORF">HanXRQr2_Chr10g0447291</name>
</gene>
<dbReference type="Gramene" id="mRNA:HanXRQr2_Chr10g0447291">
    <property type="protein sequence ID" value="CDS:HanXRQr2_Chr10g0447291.1"/>
    <property type="gene ID" value="HanXRQr2_Chr10g0447291"/>
</dbReference>
<organism evidence="2 3">
    <name type="scientific">Helianthus annuus</name>
    <name type="common">Common sunflower</name>
    <dbReference type="NCBI Taxonomy" id="4232"/>
    <lineage>
        <taxon>Eukaryota</taxon>
        <taxon>Viridiplantae</taxon>
        <taxon>Streptophyta</taxon>
        <taxon>Embryophyta</taxon>
        <taxon>Tracheophyta</taxon>
        <taxon>Spermatophyta</taxon>
        <taxon>Magnoliopsida</taxon>
        <taxon>eudicotyledons</taxon>
        <taxon>Gunneridae</taxon>
        <taxon>Pentapetalae</taxon>
        <taxon>asterids</taxon>
        <taxon>campanulids</taxon>
        <taxon>Asterales</taxon>
        <taxon>Asteraceae</taxon>
        <taxon>Asteroideae</taxon>
        <taxon>Heliantheae alliance</taxon>
        <taxon>Heliantheae</taxon>
        <taxon>Helianthus</taxon>
    </lineage>
</organism>
<reference evidence="2" key="2">
    <citation type="submission" date="2020-06" db="EMBL/GenBank/DDBJ databases">
        <title>Helianthus annuus Genome sequencing and assembly Release 2.</title>
        <authorList>
            <person name="Gouzy J."/>
            <person name="Langlade N."/>
            <person name="Munos S."/>
        </authorList>
    </citation>
    <scope>NUCLEOTIDE SEQUENCE</scope>
    <source>
        <tissue evidence="2">Leaves</tissue>
    </source>
</reference>
<evidence type="ECO:0000256" key="1">
    <source>
        <dbReference type="ARBA" id="ARBA00009995"/>
    </source>
</evidence>
<dbReference type="SUPFAM" id="SSF53756">
    <property type="entry name" value="UDP-Glycosyltransferase/glycogen phosphorylase"/>
    <property type="match status" value="1"/>
</dbReference>
<keyword evidence="3" id="KW-1185">Reference proteome</keyword>
<name>A0A9K3N4E0_HELAN</name>
<dbReference type="PANTHER" id="PTHR11926">
    <property type="entry name" value="GLUCOSYL/GLUCURONOSYL TRANSFERASES"/>
    <property type="match status" value="1"/>
</dbReference>
<dbReference type="PANTHER" id="PTHR11926:SF1417">
    <property type="entry name" value="UDP-GLUCURONOSYL_UDP-GLUCOSYLTRANSFERASE, UDP-GLYCOSYLTRANSFERASE FAMILY"/>
    <property type="match status" value="1"/>
</dbReference>
<evidence type="ECO:0000313" key="2">
    <source>
        <dbReference type="EMBL" id="KAF5786951.1"/>
    </source>
</evidence>
<dbReference type="Proteomes" id="UP000215914">
    <property type="component" value="Unassembled WGS sequence"/>
</dbReference>
<dbReference type="AlphaFoldDB" id="A0A9K3N4E0"/>
<comment type="caution">
    <text evidence="2">The sequence shown here is derived from an EMBL/GenBank/DDBJ whole genome shotgun (WGS) entry which is preliminary data.</text>
</comment>
<protein>
    <recommendedName>
        <fullName evidence="4">UDP-glucuronosyl/UDP-glucosyltransferase</fullName>
    </recommendedName>
</protein>
<proteinExistence type="inferred from homology"/>
<comment type="similarity">
    <text evidence="1">Belongs to the UDP-glycosyltransferase family.</text>
</comment>
<dbReference type="Gene3D" id="3.40.50.2000">
    <property type="entry name" value="Glycogen Phosphorylase B"/>
    <property type="match status" value="1"/>
</dbReference>
<dbReference type="EMBL" id="MNCJ02000325">
    <property type="protein sequence ID" value="KAF5786951.1"/>
    <property type="molecule type" value="Genomic_DNA"/>
</dbReference>